<accession>A0A2T1N4L0</accession>
<keyword evidence="1" id="KW-0472">Membrane</keyword>
<feature type="transmembrane region" description="Helical" evidence="1">
    <location>
        <begin position="102"/>
        <end position="124"/>
    </location>
</feature>
<keyword evidence="1" id="KW-0812">Transmembrane</keyword>
<dbReference type="AlphaFoldDB" id="A0A2T1N4L0"/>
<reference evidence="2 3" key="1">
    <citation type="submission" date="2018-03" db="EMBL/GenBank/DDBJ databases">
        <title>Mesoflavibacter sp. HG37 and Mesoflavibacter sp. HG96 sp.nov., two marine bacteria isolated from seawater of Western Pacific Ocean.</title>
        <authorList>
            <person name="Cheng H."/>
            <person name="Wu Y.-H."/>
            <person name="Guo L.-L."/>
            <person name="Xu X.-W."/>
        </authorList>
    </citation>
    <scope>NUCLEOTIDE SEQUENCE [LARGE SCALE GENOMIC DNA]</scope>
    <source>
        <strain evidence="2 3">KCTC 32269</strain>
    </source>
</reference>
<evidence type="ECO:0000313" key="3">
    <source>
        <dbReference type="Proteomes" id="UP000238426"/>
    </source>
</evidence>
<feature type="transmembrane region" description="Helical" evidence="1">
    <location>
        <begin position="70"/>
        <end position="90"/>
    </location>
</feature>
<dbReference type="OrthoDB" id="4540541at2"/>
<keyword evidence="3" id="KW-1185">Reference proteome</keyword>
<comment type="caution">
    <text evidence="2">The sequence shown here is derived from an EMBL/GenBank/DDBJ whole genome shotgun (WGS) entry which is preliminary data.</text>
</comment>
<dbReference type="Proteomes" id="UP000238426">
    <property type="component" value="Unassembled WGS sequence"/>
</dbReference>
<dbReference type="RefSeq" id="WP_106464337.1">
    <property type="nucleotide sequence ID" value="NZ_PXOQ01000019.1"/>
</dbReference>
<dbReference type="InterPro" id="IPR009793">
    <property type="entry name" value="DUF1361"/>
</dbReference>
<feature type="transmembrane region" description="Helical" evidence="1">
    <location>
        <begin position="193"/>
        <end position="211"/>
    </location>
</feature>
<organism evidence="2 3">
    <name type="scientific">Aurantibacter aestuarii</name>
    <dbReference type="NCBI Taxonomy" id="1266046"/>
    <lineage>
        <taxon>Bacteria</taxon>
        <taxon>Pseudomonadati</taxon>
        <taxon>Bacteroidota</taxon>
        <taxon>Flavobacteriia</taxon>
        <taxon>Flavobacteriales</taxon>
        <taxon>Flavobacteriaceae</taxon>
        <taxon>Aurantibacter</taxon>
    </lineage>
</organism>
<evidence type="ECO:0000313" key="2">
    <source>
        <dbReference type="EMBL" id="PSG86059.1"/>
    </source>
</evidence>
<keyword evidence="1" id="KW-1133">Transmembrane helix</keyword>
<proteinExistence type="predicted"/>
<feature type="transmembrane region" description="Helical" evidence="1">
    <location>
        <begin position="12"/>
        <end position="33"/>
    </location>
</feature>
<name>A0A2T1N4L0_9FLAO</name>
<gene>
    <name evidence="2" type="ORF">C7H52_12990</name>
</gene>
<protein>
    <submittedName>
        <fullName evidence="2">DUF1361 domain-containing protein</fullName>
    </submittedName>
</protein>
<sequence length="220" mass="25832">MKPIIHNYSIPLATFKFILISSFFCFSLISFRVLYTQSIYFLFLVWNLVLAFIPLGISSYILGHSKLKKPFVLILLIVWLLFLPNAPYIITDFIHLQRSHTYFIWLDVLVIGSFAFVGLTAFYLSISNFKVIIATHFKVKLLKPLLVLIYFLCGFGIYLGRYLRFNSWDIISQPKQLLYYIFEISLINVDKNMYVYTFFFGSVLWASHILLDQIRSMTSH</sequence>
<dbReference type="EMBL" id="PXOQ01000019">
    <property type="protein sequence ID" value="PSG86059.1"/>
    <property type="molecule type" value="Genomic_DNA"/>
</dbReference>
<feature type="transmembrane region" description="Helical" evidence="1">
    <location>
        <begin position="39"/>
        <end position="63"/>
    </location>
</feature>
<feature type="transmembrane region" description="Helical" evidence="1">
    <location>
        <begin position="145"/>
        <end position="163"/>
    </location>
</feature>
<evidence type="ECO:0000256" key="1">
    <source>
        <dbReference type="SAM" id="Phobius"/>
    </source>
</evidence>
<dbReference type="Pfam" id="PF07099">
    <property type="entry name" value="DUF1361"/>
    <property type="match status" value="1"/>
</dbReference>